<protein>
    <recommendedName>
        <fullName evidence="5">Glycerol operon regulatory protein</fullName>
    </recommendedName>
</protein>
<feature type="domain" description="HTH iclR-type" evidence="6">
    <location>
        <begin position="33"/>
        <end position="94"/>
    </location>
</feature>
<dbReference type="InterPro" id="IPR014757">
    <property type="entry name" value="Tscrpt_reg_IclR_C"/>
</dbReference>
<dbReference type="Pfam" id="PF01614">
    <property type="entry name" value="IclR_C"/>
    <property type="match status" value="1"/>
</dbReference>
<dbReference type="InterPro" id="IPR050707">
    <property type="entry name" value="HTH_MetabolicPath_Reg"/>
</dbReference>
<keyword evidence="1" id="KW-0805">Transcription regulation</keyword>
<keyword evidence="2" id="KW-0238">DNA-binding</keyword>
<dbReference type="AlphaFoldDB" id="F1TI14"/>
<sequence>MIVFYCNKKIRTMFHNREQKVMSIMHDNVEVKIKSLQKAINVLNCFVKKPMLGVSEISETLGLYKSNVHNILETFQQMGYVEQDEETKKYSLGIGIFDLSRALGNTFIITKIAQPYMQEISNITNENVYLAVPHDNQVLYLEATYPAQATHLMRSLFGERANMYCTGIGKAILSNMPEEYISKYLERDFVRYTEQTIIDKDRLREELRTTKMRGYAIDNMEHEFGVKCVALPIFNAQHKVVAAMSVSGASIKFTESFIAEVAEIEKRYIKMIERRI</sequence>
<gene>
    <name evidence="8" type="ORF">Cpap_0552</name>
</gene>
<accession>F1TI14</accession>
<reference evidence="8" key="2">
    <citation type="submission" date="2011-01" db="EMBL/GenBank/DDBJ databases">
        <title>The Non-contiguous Finished genome of Clostridium papyrosolvens.</title>
        <authorList>
            <person name="Lucas S."/>
            <person name="Copeland A."/>
            <person name="Lapidus A."/>
            <person name="Cheng J.-F."/>
            <person name="Goodwin L."/>
            <person name="Pitluck S."/>
            <person name="Misra M."/>
            <person name="Chertkov O."/>
            <person name="Detter J.C."/>
            <person name="Han C."/>
            <person name="Tapia R."/>
            <person name="Land M."/>
            <person name="Hauser L."/>
            <person name="Kyrpides N."/>
            <person name="Ivanova N."/>
            <person name="Pagani I."/>
            <person name="Mouttaki H."/>
            <person name="He Z."/>
            <person name="Zhou J."/>
            <person name="Hemme C.L."/>
            <person name="Woyke T."/>
        </authorList>
    </citation>
    <scope>NUCLEOTIDE SEQUENCE [LARGE SCALE GENOMIC DNA]</scope>
    <source>
        <strain evidence="8">DSM 2782</strain>
    </source>
</reference>
<comment type="function">
    <text evidence="4">May be an activator protein for the gylABX operon.</text>
</comment>
<organism evidence="8 9">
    <name type="scientific">Ruminiclostridium papyrosolvens DSM 2782</name>
    <dbReference type="NCBI Taxonomy" id="588581"/>
    <lineage>
        <taxon>Bacteria</taxon>
        <taxon>Bacillati</taxon>
        <taxon>Bacillota</taxon>
        <taxon>Clostridia</taxon>
        <taxon>Eubacteriales</taxon>
        <taxon>Oscillospiraceae</taxon>
        <taxon>Ruminiclostridium</taxon>
    </lineage>
</organism>
<dbReference type="SUPFAM" id="SSF55781">
    <property type="entry name" value="GAF domain-like"/>
    <property type="match status" value="1"/>
</dbReference>
<dbReference type="SUPFAM" id="SSF46785">
    <property type="entry name" value="Winged helix' DNA-binding domain"/>
    <property type="match status" value="1"/>
</dbReference>
<evidence type="ECO:0000256" key="3">
    <source>
        <dbReference type="ARBA" id="ARBA00023163"/>
    </source>
</evidence>
<evidence type="ECO:0000256" key="2">
    <source>
        <dbReference type="ARBA" id="ARBA00023125"/>
    </source>
</evidence>
<evidence type="ECO:0000313" key="8">
    <source>
        <dbReference type="EMBL" id="EGD45949.1"/>
    </source>
</evidence>
<keyword evidence="9" id="KW-1185">Reference proteome</keyword>
<evidence type="ECO:0000259" key="7">
    <source>
        <dbReference type="PROSITE" id="PS51078"/>
    </source>
</evidence>
<proteinExistence type="predicted"/>
<dbReference type="InterPro" id="IPR036388">
    <property type="entry name" value="WH-like_DNA-bd_sf"/>
</dbReference>
<dbReference type="InterPro" id="IPR036390">
    <property type="entry name" value="WH_DNA-bd_sf"/>
</dbReference>
<dbReference type="FunFam" id="1.10.10.10:FF:000056">
    <property type="entry name" value="IclR family transcriptional regulator"/>
    <property type="match status" value="1"/>
</dbReference>
<dbReference type="Gene3D" id="1.10.10.10">
    <property type="entry name" value="Winged helix-like DNA-binding domain superfamily/Winged helix DNA-binding domain"/>
    <property type="match status" value="1"/>
</dbReference>
<dbReference type="GO" id="GO:0045892">
    <property type="term" value="P:negative regulation of DNA-templated transcription"/>
    <property type="evidence" value="ECO:0007669"/>
    <property type="project" value="TreeGrafter"/>
</dbReference>
<dbReference type="Proteomes" id="UP000003860">
    <property type="component" value="Unassembled WGS sequence"/>
</dbReference>
<keyword evidence="3" id="KW-0804">Transcription</keyword>
<dbReference type="PANTHER" id="PTHR30136">
    <property type="entry name" value="HELIX-TURN-HELIX TRANSCRIPTIONAL REGULATOR, ICLR FAMILY"/>
    <property type="match status" value="1"/>
</dbReference>
<comment type="caution">
    <text evidence="8">The sequence shown here is derived from an EMBL/GenBank/DDBJ whole genome shotgun (WGS) entry which is preliminary data.</text>
</comment>
<dbReference type="GO" id="GO:0003677">
    <property type="term" value="F:DNA binding"/>
    <property type="evidence" value="ECO:0007669"/>
    <property type="project" value="UniProtKB-KW"/>
</dbReference>
<evidence type="ECO:0000259" key="6">
    <source>
        <dbReference type="PROSITE" id="PS51077"/>
    </source>
</evidence>
<dbReference type="PANTHER" id="PTHR30136:SF24">
    <property type="entry name" value="HTH-TYPE TRANSCRIPTIONAL REPRESSOR ALLR"/>
    <property type="match status" value="1"/>
</dbReference>
<reference evidence="8" key="1">
    <citation type="submission" date="2009-07" db="EMBL/GenBank/DDBJ databases">
        <authorList>
            <consortium name="US DOE Joint Genome Institute (JGI-PGF)"/>
            <person name="Lucas S."/>
            <person name="Copeland A."/>
            <person name="Lapidus A."/>
            <person name="Glavina del Rio T."/>
            <person name="Tice H."/>
            <person name="Bruce D."/>
            <person name="Goodwin L."/>
            <person name="Pitluck S."/>
            <person name="Larimer F."/>
            <person name="Land M.L."/>
            <person name="Mouttaki H."/>
            <person name="He Z."/>
            <person name="Zhou J."/>
            <person name="Hemme C.L."/>
        </authorList>
    </citation>
    <scope>NUCLEOTIDE SEQUENCE [LARGE SCALE GENOMIC DNA]</scope>
    <source>
        <strain evidence="8">DSM 2782</strain>
    </source>
</reference>
<evidence type="ECO:0000256" key="1">
    <source>
        <dbReference type="ARBA" id="ARBA00023015"/>
    </source>
</evidence>
<dbReference type="PROSITE" id="PS51077">
    <property type="entry name" value="HTH_ICLR"/>
    <property type="match status" value="1"/>
</dbReference>
<evidence type="ECO:0000313" key="9">
    <source>
        <dbReference type="Proteomes" id="UP000003860"/>
    </source>
</evidence>
<dbReference type="GO" id="GO:0003700">
    <property type="term" value="F:DNA-binding transcription factor activity"/>
    <property type="evidence" value="ECO:0007669"/>
    <property type="project" value="TreeGrafter"/>
</dbReference>
<dbReference type="Gene3D" id="3.30.450.40">
    <property type="match status" value="1"/>
</dbReference>
<dbReference type="STRING" id="588581.Cpap_0552"/>
<dbReference type="InterPro" id="IPR029016">
    <property type="entry name" value="GAF-like_dom_sf"/>
</dbReference>
<dbReference type="eggNOG" id="COG1414">
    <property type="taxonomic scope" value="Bacteria"/>
</dbReference>
<dbReference type="InterPro" id="IPR005471">
    <property type="entry name" value="Tscrpt_reg_IclR_N"/>
</dbReference>
<evidence type="ECO:0000256" key="4">
    <source>
        <dbReference type="ARBA" id="ARBA00058938"/>
    </source>
</evidence>
<dbReference type="EMBL" id="ACXX02000018">
    <property type="protein sequence ID" value="EGD45949.1"/>
    <property type="molecule type" value="Genomic_DNA"/>
</dbReference>
<feature type="domain" description="IclR-ED" evidence="7">
    <location>
        <begin position="95"/>
        <end position="276"/>
    </location>
</feature>
<dbReference type="SMART" id="SM00346">
    <property type="entry name" value="HTH_ICLR"/>
    <property type="match status" value="1"/>
</dbReference>
<name>F1TI14_9FIRM</name>
<dbReference type="PROSITE" id="PS51078">
    <property type="entry name" value="ICLR_ED"/>
    <property type="match status" value="1"/>
</dbReference>
<dbReference type="Pfam" id="PF09339">
    <property type="entry name" value="HTH_IclR"/>
    <property type="match status" value="1"/>
</dbReference>
<evidence type="ECO:0000256" key="5">
    <source>
        <dbReference type="ARBA" id="ARBA00070406"/>
    </source>
</evidence>